<proteinExistence type="predicted"/>
<feature type="domain" description="Competence protein CoiA nuclease-like" evidence="1">
    <location>
        <begin position="66"/>
        <end position="210"/>
    </location>
</feature>
<name>A0A285D2X4_9BACI</name>
<accession>A0A285D2X4</accession>
<dbReference type="InterPro" id="IPR057253">
    <property type="entry name" value="CoiA-like_N"/>
</dbReference>
<dbReference type="Pfam" id="PF06054">
    <property type="entry name" value="CoiA_nuc"/>
    <property type="match status" value="1"/>
</dbReference>
<keyword evidence="5" id="KW-1185">Reference proteome</keyword>
<gene>
    <name evidence="4" type="ORF">SAMN05877753_108198</name>
</gene>
<evidence type="ECO:0000259" key="1">
    <source>
        <dbReference type="Pfam" id="PF06054"/>
    </source>
</evidence>
<evidence type="ECO:0000259" key="2">
    <source>
        <dbReference type="Pfam" id="PF25164"/>
    </source>
</evidence>
<sequence>MFVAINQNGHIYSLIGKSREEIIPLRQQEFYCPGCKQKVQLKIGEINHPHFSHIQYHRCPFEWEPESEQHIDGKLLLQTFFQNLGWKTELEVYLKAISQKPDLLLKKGSQQFAIEYQCSPLTLSRLRERVEGYSRLGIKQKWFFAPSLIKSQSSSSSICLSEIVITGLVWNDPYFHLWCLDPDNRKLILFHHIFPFSQKKIFALQTPYSLLDQPPLITTPSSKSIIRSWKQERIKWLLTPNVSKKSSDLQFYRYLYQKSVHRSLLPPFVGIPHLSLPYIKTPAPIWQAYVCLELYQILQRKESISREHLIHLLKKRVQTGEIELRDFLFQPSSLEIPVLEYLQILVNLHVFSENENHILVGKEAQTIMNASITQDQSIRTVNAFYRDHIGSLLKVFRKSK</sequence>
<dbReference type="Proteomes" id="UP000219546">
    <property type="component" value="Unassembled WGS sequence"/>
</dbReference>
<dbReference type="InterPro" id="IPR057252">
    <property type="entry name" value="CoiA_C"/>
</dbReference>
<evidence type="ECO:0000313" key="4">
    <source>
        <dbReference type="EMBL" id="SNX74171.1"/>
    </source>
</evidence>
<organism evidence="4 5">
    <name type="scientific">Bacillus oleivorans</name>
    <dbReference type="NCBI Taxonomy" id="1448271"/>
    <lineage>
        <taxon>Bacteria</taxon>
        <taxon>Bacillati</taxon>
        <taxon>Bacillota</taxon>
        <taxon>Bacilli</taxon>
        <taxon>Bacillales</taxon>
        <taxon>Bacillaceae</taxon>
        <taxon>Bacillus</taxon>
    </lineage>
</organism>
<dbReference type="AlphaFoldDB" id="A0A285D2X4"/>
<dbReference type="Pfam" id="PF25164">
    <property type="entry name" value="CoiA_N"/>
    <property type="match status" value="1"/>
</dbReference>
<dbReference type="RefSeq" id="WP_179714327.1">
    <property type="nucleotide sequence ID" value="NZ_JBEPMQ010000008.1"/>
</dbReference>
<dbReference type="Pfam" id="PF25166">
    <property type="entry name" value="CoiA_C"/>
    <property type="match status" value="1"/>
</dbReference>
<evidence type="ECO:0000259" key="3">
    <source>
        <dbReference type="Pfam" id="PF25166"/>
    </source>
</evidence>
<reference evidence="4 5" key="1">
    <citation type="submission" date="2017-08" db="EMBL/GenBank/DDBJ databases">
        <authorList>
            <person name="de Groot N.N."/>
        </authorList>
    </citation>
    <scope>NUCLEOTIDE SEQUENCE [LARGE SCALE GENOMIC DNA]</scope>
    <source>
        <strain evidence="4 5">JC228</strain>
    </source>
</reference>
<feature type="domain" description="Competence protein CoiA C-terminal" evidence="3">
    <location>
        <begin position="229"/>
        <end position="362"/>
    </location>
</feature>
<evidence type="ECO:0000313" key="5">
    <source>
        <dbReference type="Proteomes" id="UP000219546"/>
    </source>
</evidence>
<feature type="domain" description="Competence protein CoiA-like N-terminal" evidence="2">
    <location>
        <begin position="17"/>
        <end position="61"/>
    </location>
</feature>
<dbReference type="EMBL" id="OAOP01000008">
    <property type="protein sequence ID" value="SNX74171.1"/>
    <property type="molecule type" value="Genomic_DNA"/>
</dbReference>
<dbReference type="InterPro" id="IPR010330">
    <property type="entry name" value="CoiA_nuc"/>
</dbReference>
<protein>
    <submittedName>
        <fullName evidence="4">Competence CoiA-like predicted nuclease</fullName>
    </submittedName>
</protein>